<evidence type="ECO:0000313" key="5">
    <source>
        <dbReference type="EMBL" id="TFD98357.1"/>
    </source>
</evidence>
<accession>A0A4Y8L7R8</accession>
<dbReference type="GO" id="GO:0004722">
    <property type="term" value="F:protein serine/threonine phosphatase activity"/>
    <property type="evidence" value="ECO:0007669"/>
    <property type="project" value="UniProtKB-EC"/>
</dbReference>
<feature type="transmembrane region" description="Helical" evidence="3">
    <location>
        <begin position="87"/>
        <end position="115"/>
    </location>
</feature>
<feature type="coiled-coil region" evidence="2">
    <location>
        <begin position="478"/>
        <end position="505"/>
    </location>
</feature>
<dbReference type="InterPro" id="IPR036457">
    <property type="entry name" value="PPM-type-like_dom_sf"/>
</dbReference>
<keyword evidence="3" id="KW-0472">Membrane</keyword>
<evidence type="ECO:0000313" key="6">
    <source>
        <dbReference type="Proteomes" id="UP000297776"/>
    </source>
</evidence>
<keyword evidence="1 5" id="KW-0378">Hydrolase</keyword>
<feature type="transmembrane region" description="Helical" evidence="3">
    <location>
        <begin position="127"/>
        <end position="147"/>
    </location>
</feature>
<evidence type="ECO:0000259" key="4">
    <source>
        <dbReference type="PROSITE" id="PS51746"/>
    </source>
</evidence>
<dbReference type="SMART" id="SM00331">
    <property type="entry name" value="PP2C_SIG"/>
    <property type="match status" value="1"/>
</dbReference>
<dbReference type="SMART" id="SM00332">
    <property type="entry name" value="PP2Cc"/>
    <property type="match status" value="1"/>
</dbReference>
<evidence type="ECO:0000256" key="1">
    <source>
        <dbReference type="ARBA" id="ARBA00022801"/>
    </source>
</evidence>
<reference evidence="5 6" key="1">
    <citation type="submission" date="2019-03" db="EMBL/GenBank/DDBJ databases">
        <authorList>
            <person name="Yang Y."/>
        </authorList>
    </citation>
    <scope>NUCLEOTIDE SEQUENCE [LARGE SCALE GENOMIC DNA]</scope>
    <source>
        <strain evidence="5 6">ASL-1</strain>
    </source>
</reference>
<dbReference type="SUPFAM" id="SSF81606">
    <property type="entry name" value="PP2C-like"/>
    <property type="match status" value="1"/>
</dbReference>
<keyword evidence="3" id="KW-0812">Transmembrane</keyword>
<keyword evidence="3" id="KW-1133">Transmembrane helix</keyword>
<dbReference type="NCBIfam" id="TIGR02865">
    <property type="entry name" value="spore_II_E"/>
    <property type="match status" value="1"/>
</dbReference>
<keyword evidence="6" id="KW-1185">Reference proteome</keyword>
<dbReference type="AlphaFoldDB" id="A0A4Y8L7R8"/>
<feature type="transmembrane region" description="Helical" evidence="3">
    <location>
        <begin position="193"/>
        <end position="217"/>
    </location>
</feature>
<dbReference type="InterPro" id="IPR052016">
    <property type="entry name" value="Bact_Sigma-Reg"/>
</dbReference>
<dbReference type="PROSITE" id="PS51746">
    <property type="entry name" value="PPM_2"/>
    <property type="match status" value="1"/>
</dbReference>
<dbReference type="EC" id="3.1.3.16" evidence="5"/>
<feature type="transmembrane region" description="Helical" evidence="3">
    <location>
        <begin position="46"/>
        <end position="75"/>
    </location>
</feature>
<evidence type="ECO:0000256" key="2">
    <source>
        <dbReference type="SAM" id="Coils"/>
    </source>
</evidence>
<name>A0A4Y8L7R8_9BACL</name>
<dbReference type="PANTHER" id="PTHR43156:SF2">
    <property type="entry name" value="STAGE II SPORULATION PROTEIN E"/>
    <property type="match status" value="1"/>
</dbReference>
<gene>
    <name evidence="5" type="primary">spoIIE</name>
    <name evidence="5" type="ORF">E2626_15740</name>
</gene>
<feature type="transmembrane region" description="Helical" evidence="3">
    <location>
        <begin position="224"/>
        <end position="257"/>
    </location>
</feature>
<evidence type="ECO:0000256" key="3">
    <source>
        <dbReference type="SAM" id="Phobius"/>
    </source>
</evidence>
<dbReference type="OrthoDB" id="9763774at2"/>
<dbReference type="InterPro" id="IPR045768">
    <property type="entry name" value="SpoIIE_N"/>
</dbReference>
<feature type="transmembrane region" description="Helical" evidence="3">
    <location>
        <begin position="306"/>
        <end position="324"/>
    </location>
</feature>
<dbReference type="InterPro" id="IPR014221">
    <property type="entry name" value="SpoII_E"/>
</dbReference>
<dbReference type="Pfam" id="PF07228">
    <property type="entry name" value="SpoIIE"/>
    <property type="match status" value="1"/>
</dbReference>
<dbReference type="Proteomes" id="UP000297776">
    <property type="component" value="Unassembled WGS sequence"/>
</dbReference>
<dbReference type="Gene3D" id="3.60.40.10">
    <property type="entry name" value="PPM-type phosphatase domain"/>
    <property type="match status" value="1"/>
</dbReference>
<sequence length="809" mass="89027">MKEWTCKMANVHEANFELTNALSLNRTRRKEGKKLHVMKWIYEKGIFHLLAGLMLGRAIVMVQFMPFALPFFAAVMIMQRQKAPHTFAGLTAGAAALGLLPALYTASILLVYYISFGLLRKYANNQFIAAGLAALVTGVVKTCYVWALRPLDWMEGFYILSEAAMTGILLLIFLQSFLVLTKGRRSAYTHEELVALSVLAASIALGLTGLMAGDLFVSHIAARYLVLAAALSAGALVGSTAGVVIGLIFCLASFAFIPEVALLAVTGLLGGLLKSGGRIGAVIGLMLATILTGLMMENALRLEFSLYESAIAALLLFITPAGWVRALARHIPGSEEYAEEQQHYAKSVRDVTAEKVEHFSVMFKKLSDSFSDVEPGAENAGAADEMIGCVTQQTCDQCFRKEFCWSEHFDRTYEWMTVLAERGEPESGWKSYCVKSEIMEKEFEQFHQDKAVNQLMQQHMKDGNRFVARQLSGLADVMSEFANELQRETQQNGEQEEKILEELQEYGVRADQIDIHCLESGRVDLDVLLPFQEKHGECDKLIAPMLSSILQETVIVHQKGDLPPPYYGTTATFRSAKAFQVTAGIAHAAYAGGLVSGDSYTATPIHEGKFAAAICDGMGNGQKAREESEETIGLLEEMLKAGIEEELAIKSVNSILTVKRTSDMYSTVDLAMIDLQNARARFLKVGAVPSYVKRGKQIQMIEAANLPLGFFHEMEMDILEHQLKSGDMLFMLSDGLIDGLRSIENPERWMRRQIAELVTTDPQEAADLLVESAVRAAGGSIDDDMTVVAVKIDHQVPKWAAIPLKRSVG</sequence>
<organism evidence="5 6">
    <name type="scientific">Jeotgalibacillus salarius</name>
    <dbReference type="NCBI Taxonomy" id="546023"/>
    <lineage>
        <taxon>Bacteria</taxon>
        <taxon>Bacillati</taxon>
        <taxon>Bacillota</taxon>
        <taxon>Bacilli</taxon>
        <taxon>Bacillales</taxon>
        <taxon>Caryophanaceae</taxon>
        <taxon>Jeotgalibacillus</taxon>
    </lineage>
</organism>
<proteinExistence type="predicted"/>
<comment type="caution">
    <text evidence="5">The sequence shown here is derived from an EMBL/GenBank/DDBJ whole genome shotgun (WGS) entry which is preliminary data.</text>
</comment>
<dbReference type="PANTHER" id="PTHR43156">
    <property type="entry name" value="STAGE II SPORULATION PROTEIN E-RELATED"/>
    <property type="match status" value="1"/>
</dbReference>
<feature type="transmembrane region" description="Helical" evidence="3">
    <location>
        <begin position="159"/>
        <end position="181"/>
    </location>
</feature>
<protein>
    <submittedName>
        <fullName evidence="5">Stage II sporulation protein E</fullName>
        <ecNumber evidence="5">3.1.3.16</ecNumber>
    </submittedName>
</protein>
<dbReference type="Pfam" id="PF19732">
    <property type="entry name" value="SpoIIE_N"/>
    <property type="match status" value="1"/>
</dbReference>
<dbReference type="InterPro" id="IPR001932">
    <property type="entry name" value="PPM-type_phosphatase-like_dom"/>
</dbReference>
<dbReference type="EMBL" id="SORX01000013">
    <property type="protein sequence ID" value="TFD98357.1"/>
    <property type="molecule type" value="Genomic_DNA"/>
</dbReference>
<feature type="domain" description="PPM-type phosphatase" evidence="4">
    <location>
        <begin position="582"/>
        <end position="792"/>
    </location>
</feature>
<keyword evidence="2" id="KW-0175">Coiled coil</keyword>
<feature type="transmembrane region" description="Helical" evidence="3">
    <location>
        <begin position="277"/>
        <end position="294"/>
    </location>
</feature>